<dbReference type="AlphaFoldDB" id="A0A1A8GVD5"/>
<name>A0A1A8GVD5_9TELE</name>
<organism evidence="1">
    <name type="scientific">Nothobranchius korthausae</name>
    <dbReference type="NCBI Taxonomy" id="1143690"/>
    <lineage>
        <taxon>Eukaryota</taxon>
        <taxon>Metazoa</taxon>
        <taxon>Chordata</taxon>
        <taxon>Craniata</taxon>
        <taxon>Vertebrata</taxon>
        <taxon>Euteleostomi</taxon>
        <taxon>Actinopterygii</taxon>
        <taxon>Neopterygii</taxon>
        <taxon>Teleostei</taxon>
        <taxon>Neoteleostei</taxon>
        <taxon>Acanthomorphata</taxon>
        <taxon>Ovalentaria</taxon>
        <taxon>Atherinomorphae</taxon>
        <taxon>Cyprinodontiformes</taxon>
        <taxon>Nothobranchiidae</taxon>
        <taxon>Nothobranchius</taxon>
    </lineage>
</organism>
<evidence type="ECO:0000313" key="1">
    <source>
        <dbReference type="EMBL" id="SBQ75022.1"/>
    </source>
</evidence>
<accession>A0A1A8GVD5</accession>
<reference evidence="1" key="2">
    <citation type="submission" date="2016-06" db="EMBL/GenBank/DDBJ databases">
        <title>The genome of a short-lived fish provides insights into sex chromosome evolution and the genetic control of aging.</title>
        <authorList>
            <person name="Reichwald K."/>
            <person name="Felder M."/>
            <person name="Petzold A."/>
            <person name="Koch P."/>
            <person name="Groth M."/>
            <person name="Platzer M."/>
        </authorList>
    </citation>
    <scope>NUCLEOTIDE SEQUENCE</scope>
    <source>
        <tissue evidence="1">Brain</tissue>
    </source>
</reference>
<protein>
    <submittedName>
        <fullName evidence="1">Uncharacterized protein</fullName>
    </submittedName>
</protein>
<dbReference type="PANTHER" id="PTHR31025">
    <property type="entry name" value="SI:CH211-196P9.1-RELATED"/>
    <property type="match status" value="1"/>
</dbReference>
<proteinExistence type="predicted"/>
<dbReference type="EMBL" id="HAEC01006884">
    <property type="protein sequence ID" value="SBQ75022.1"/>
    <property type="molecule type" value="Transcribed_RNA"/>
</dbReference>
<sequence>MKRLICTVAIYTIRVTEDLLEPPRDIGVVIDGVQIFSRLQSVAHAFTTLFELVYAINLKYPDQLKYTFEALQKIVIDIEPKKMSRRVGSLHSKLVGV</sequence>
<dbReference type="PANTHER" id="PTHR31025:SF27">
    <property type="entry name" value="SI:CH211-193K19.2-RELATED"/>
    <property type="match status" value="1"/>
</dbReference>
<reference evidence="1" key="1">
    <citation type="submission" date="2016-05" db="EMBL/GenBank/DDBJ databases">
        <authorList>
            <person name="Lavstsen T."/>
            <person name="Jespersen J.S."/>
        </authorList>
    </citation>
    <scope>NUCLEOTIDE SEQUENCE</scope>
    <source>
        <tissue evidence="1">Brain</tissue>
    </source>
</reference>
<gene>
    <name evidence="1" type="primary">Nfu_g_1_013168</name>
</gene>